<sequence>MKFPKTRYCQVSDAGLSMRMSLIADDSALMATTKSLCETIVSQEEFKSLHNSVESFLSNDEARLQYQNVHEMGDALNNKQRSGVELSDAEITEFEQAREQLLQNSTVTNFMDAQNELQMVQKAIGQYVGMTLELGRVPTKEDFAAAGNDGGGCCGGGGGGGCGC</sequence>
<gene>
    <name evidence="1" type="ORF">ACFSQZ_13565</name>
</gene>
<dbReference type="SUPFAM" id="SSF158622">
    <property type="entry name" value="YheA/YmcA-like"/>
    <property type="match status" value="1"/>
</dbReference>
<dbReference type="RefSeq" id="WP_377093452.1">
    <property type="nucleotide sequence ID" value="NZ_JBHSJM010000001.1"/>
</dbReference>
<evidence type="ECO:0000313" key="1">
    <source>
        <dbReference type="EMBL" id="MFD2277502.1"/>
    </source>
</evidence>
<comment type="caution">
    <text evidence="1">The sequence shown here is derived from an EMBL/GenBank/DDBJ whole genome shotgun (WGS) entry which is preliminary data.</text>
</comment>
<reference evidence="2" key="1">
    <citation type="journal article" date="2019" name="Int. J. Syst. Evol. Microbiol.">
        <title>The Global Catalogue of Microorganisms (GCM) 10K type strain sequencing project: providing services to taxonomists for standard genome sequencing and annotation.</title>
        <authorList>
            <consortium name="The Broad Institute Genomics Platform"/>
            <consortium name="The Broad Institute Genome Sequencing Center for Infectious Disease"/>
            <person name="Wu L."/>
            <person name="Ma J."/>
        </authorList>
    </citation>
    <scope>NUCLEOTIDE SEQUENCE [LARGE SCALE GENOMIC DNA]</scope>
    <source>
        <strain evidence="2">JCM 16545</strain>
    </source>
</reference>
<dbReference type="InterPro" id="IPR023378">
    <property type="entry name" value="YheA/YmcA-like_dom_sf"/>
</dbReference>
<dbReference type="Gene3D" id="1.20.1500.10">
    <property type="entry name" value="YheA/YmcA-like"/>
    <property type="match status" value="1"/>
</dbReference>
<dbReference type="EMBL" id="JBHUJC010000042">
    <property type="protein sequence ID" value="MFD2277502.1"/>
    <property type="molecule type" value="Genomic_DNA"/>
</dbReference>
<organism evidence="1 2">
    <name type="scientific">Rubritalea spongiae</name>
    <dbReference type="NCBI Taxonomy" id="430797"/>
    <lineage>
        <taxon>Bacteria</taxon>
        <taxon>Pseudomonadati</taxon>
        <taxon>Verrucomicrobiota</taxon>
        <taxon>Verrucomicrobiia</taxon>
        <taxon>Verrucomicrobiales</taxon>
        <taxon>Rubritaleaceae</taxon>
        <taxon>Rubritalea</taxon>
    </lineage>
</organism>
<protein>
    <submittedName>
        <fullName evidence="1">YlbF family regulator</fullName>
    </submittedName>
</protein>
<dbReference type="Proteomes" id="UP001597297">
    <property type="component" value="Unassembled WGS sequence"/>
</dbReference>
<proteinExistence type="predicted"/>
<keyword evidence="2" id="KW-1185">Reference proteome</keyword>
<evidence type="ECO:0000313" key="2">
    <source>
        <dbReference type="Proteomes" id="UP001597297"/>
    </source>
</evidence>
<name>A0ABW5E572_9BACT</name>
<accession>A0ABW5E572</accession>
<dbReference type="Pfam" id="PF06133">
    <property type="entry name" value="Com_YlbF"/>
    <property type="match status" value="1"/>
</dbReference>
<dbReference type="InterPro" id="IPR010368">
    <property type="entry name" value="Com_YlbF"/>
</dbReference>